<protein>
    <submittedName>
        <fullName evidence="1">Uncharacterized protein</fullName>
    </submittedName>
</protein>
<accession>A0A7X6KSV6</accession>
<dbReference type="Proteomes" id="UP000581206">
    <property type="component" value="Unassembled WGS sequence"/>
</dbReference>
<dbReference type="AlphaFoldDB" id="A0A7X6KSV6"/>
<evidence type="ECO:0000313" key="1">
    <source>
        <dbReference type="EMBL" id="NKY21495.1"/>
    </source>
</evidence>
<keyword evidence="2" id="KW-1185">Reference proteome</keyword>
<proteinExistence type="predicted"/>
<evidence type="ECO:0000313" key="2">
    <source>
        <dbReference type="Proteomes" id="UP000581206"/>
    </source>
</evidence>
<reference evidence="1 2" key="1">
    <citation type="submission" date="2020-04" db="EMBL/GenBank/DDBJ databases">
        <title>MicrobeNet Type strains.</title>
        <authorList>
            <person name="Nicholson A.C."/>
        </authorList>
    </citation>
    <scope>NUCLEOTIDE SEQUENCE [LARGE SCALE GENOMIC DNA]</scope>
    <source>
        <strain evidence="1 2">ATCC BAA-788</strain>
    </source>
</reference>
<comment type="caution">
    <text evidence="1">The sequence shown here is derived from an EMBL/GenBank/DDBJ whole genome shotgun (WGS) entry which is preliminary data.</text>
</comment>
<name>A0A7X6KSV6_9CELL</name>
<dbReference type="RefSeq" id="WP_168628575.1">
    <property type="nucleotide sequence ID" value="NZ_BONL01000029.1"/>
</dbReference>
<sequence length="87" mass="8863">MGVVEVVALALDGVQGELVADFEEPRNVARQAQPADVDCSRVGRGALVVVGMSSSWLARGSRGCGLSSEAPLALVTHPDGPTSCGND</sequence>
<organism evidence="1 2">
    <name type="scientific">Cellulomonas denverensis</name>
    <dbReference type="NCBI Taxonomy" id="264297"/>
    <lineage>
        <taxon>Bacteria</taxon>
        <taxon>Bacillati</taxon>
        <taxon>Actinomycetota</taxon>
        <taxon>Actinomycetes</taxon>
        <taxon>Micrococcales</taxon>
        <taxon>Cellulomonadaceae</taxon>
        <taxon>Cellulomonas</taxon>
    </lineage>
</organism>
<gene>
    <name evidence="1" type="ORF">HGA03_02310</name>
</gene>
<dbReference type="EMBL" id="JAAXOX010000001">
    <property type="protein sequence ID" value="NKY21495.1"/>
    <property type="molecule type" value="Genomic_DNA"/>
</dbReference>